<dbReference type="InterPro" id="IPR000387">
    <property type="entry name" value="Tyr_Pase_dom"/>
</dbReference>
<dbReference type="CDD" id="cd00047">
    <property type="entry name" value="PTPc"/>
    <property type="match status" value="1"/>
</dbReference>
<evidence type="ECO:0000256" key="1">
    <source>
        <dbReference type="ARBA" id="ARBA00009649"/>
    </source>
</evidence>
<dbReference type="SMART" id="SM00194">
    <property type="entry name" value="PTPc"/>
    <property type="match status" value="1"/>
</dbReference>
<evidence type="ECO:0000313" key="5">
    <source>
        <dbReference type="Proteomes" id="UP000521872"/>
    </source>
</evidence>
<feature type="domain" description="Tyrosine-protein phosphatase" evidence="2">
    <location>
        <begin position="91"/>
        <end position="398"/>
    </location>
</feature>
<dbReference type="InterPro" id="IPR029021">
    <property type="entry name" value="Prot-tyrosine_phosphatase-like"/>
</dbReference>
<dbReference type="InterPro" id="IPR003595">
    <property type="entry name" value="Tyr_Pase_cat"/>
</dbReference>
<dbReference type="InterPro" id="IPR000242">
    <property type="entry name" value="PTP_cat"/>
</dbReference>
<dbReference type="OrthoDB" id="10253954at2759"/>
<dbReference type="PROSITE" id="PS50056">
    <property type="entry name" value="TYR_PHOSPHATASE_2"/>
    <property type="match status" value="1"/>
</dbReference>
<evidence type="ECO:0000259" key="3">
    <source>
        <dbReference type="PROSITE" id="PS50056"/>
    </source>
</evidence>
<dbReference type="PANTHER" id="PTHR19134">
    <property type="entry name" value="RECEPTOR-TYPE TYROSINE-PROTEIN PHOSPHATASE"/>
    <property type="match status" value="1"/>
</dbReference>
<comment type="caution">
    <text evidence="4">The sequence shown here is derived from an EMBL/GenBank/DDBJ whole genome shotgun (WGS) entry which is preliminary data.</text>
</comment>
<dbReference type="SMART" id="SM00404">
    <property type="entry name" value="PTPc_motif"/>
    <property type="match status" value="1"/>
</dbReference>
<dbReference type="InterPro" id="IPR050348">
    <property type="entry name" value="Protein-Tyr_Phosphatase"/>
</dbReference>
<evidence type="ECO:0008006" key="6">
    <source>
        <dbReference type="Google" id="ProtNLM"/>
    </source>
</evidence>
<accession>A0A8H4QJT5</accession>
<dbReference type="PANTHER" id="PTHR19134:SF449">
    <property type="entry name" value="TYROSINE-PROTEIN PHOSPHATASE 1"/>
    <property type="match status" value="1"/>
</dbReference>
<dbReference type="AlphaFoldDB" id="A0A8H4QJT5"/>
<comment type="similarity">
    <text evidence="1">Belongs to the protein-tyrosine phosphatase family. Non-receptor class subfamily.</text>
</comment>
<keyword evidence="5" id="KW-1185">Reference proteome</keyword>
<dbReference type="PROSITE" id="PS50055">
    <property type="entry name" value="TYR_PHOSPHATASE_PTP"/>
    <property type="match status" value="1"/>
</dbReference>
<proteinExistence type="inferred from homology"/>
<dbReference type="Proteomes" id="UP000521872">
    <property type="component" value="Unassembled WGS sequence"/>
</dbReference>
<evidence type="ECO:0000259" key="2">
    <source>
        <dbReference type="PROSITE" id="PS50055"/>
    </source>
</evidence>
<dbReference type="GO" id="GO:0004725">
    <property type="term" value="F:protein tyrosine phosphatase activity"/>
    <property type="evidence" value="ECO:0007669"/>
    <property type="project" value="InterPro"/>
</dbReference>
<feature type="domain" description="Tyrosine specific protein phosphatases" evidence="3">
    <location>
        <begin position="284"/>
        <end position="389"/>
    </location>
</feature>
<dbReference type="EMBL" id="JAACJL010000057">
    <property type="protein sequence ID" value="KAF4612111.1"/>
    <property type="molecule type" value="Genomic_DNA"/>
</dbReference>
<gene>
    <name evidence="4" type="ORF">D9613_004118</name>
</gene>
<name>A0A8H4QJT5_9AGAR</name>
<reference evidence="4 5" key="1">
    <citation type="submission" date="2019-12" db="EMBL/GenBank/DDBJ databases">
        <authorList>
            <person name="Floudas D."/>
            <person name="Bentzer J."/>
            <person name="Ahren D."/>
            <person name="Johansson T."/>
            <person name="Persson P."/>
            <person name="Tunlid A."/>
        </authorList>
    </citation>
    <scope>NUCLEOTIDE SEQUENCE [LARGE SCALE GENOMIC DNA]</scope>
    <source>
        <strain evidence="4 5">CBS 102.39</strain>
    </source>
</reference>
<dbReference type="PRINTS" id="PR00700">
    <property type="entry name" value="PRTYPHPHTASE"/>
</dbReference>
<sequence length="404" mass="44866">MSQTTKIPFLQSVTWSDHISYVLRTLGSRERRRSVARHVCLMQELEKSQVEKDGRLQEIIADSMGRKGITQEQVTHYSIANGLHDDTKGMNRYTDIIPYDRTRVQVGKPGAGEGRTHPPRYLNANWVLERYGHKWWIAAQAPLNSTAHAFMSLMLTPVLPPRTSSSTQSSKKPPIRIRTVVQLTQNVERGMKKADPYFPSEVGQHLIVPPEAGCLDPPLQVTLLATRFHKDEHCIQSTVSIVPISNGATDVSSPTEQATVFNHMLYLSWPDHGVPEPEDRESLLKFLRLVDQVNRVPVTPSSPLSDPDPPIMVNCSAGIGRTGSFLAISSLLRNYGFLPPAAHPSNIPPTDASPLGPIPSDLEDDLILQEIDSLREQRPGMVQRTEQVLLVYELLGTAFAAAQS</sequence>
<protein>
    <recommendedName>
        <fullName evidence="6">Phosphatases II</fullName>
    </recommendedName>
</protein>
<dbReference type="Pfam" id="PF00102">
    <property type="entry name" value="Y_phosphatase"/>
    <property type="match status" value="2"/>
</dbReference>
<dbReference type="Gene3D" id="3.90.190.10">
    <property type="entry name" value="Protein tyrosine phosphatase superfamily"/>
    <property type="match status" value="1"/>
</dbReference>
<evidence type="ECO:0000313" key="4">
    <source>
        <dbReference type="EMBL" id="KAF4612111.1"/>
    </source>
</evidence>
<organism evidence="4 5">
    <name type="scientific">Agrocybe pediades</name>
    <dbReference type="NCBI Taxonomy" id="84607"/>
    <lineage>
        <taxon>Eukaryota</taxon>
        <taxon>Fungi</taxon>
        <taxon>Dikarya</taxon>
        <taxon>Basidiomycota</taxon>
        <taxon>Agaricomycotina</taxon>
        <taxon>Agaricomycetes</taxon>
        <taxon>Agaricomycetidae</taxon>
        <taxon>Agaricales</taxon>
        <taxon>Agaricineae</taxon>
        <taxon>Strophariaceae</taxon>
        <taxon>Agrocybe</taxon>
    </lineage>
</organism>
<dbReference type="SUPFAM" id="SSF52799">
    <property type="entry name" value="(Phosphotyrosine protein) phosphatases II"/>
    <property type="match status" value="1"/>
</dbReference>